<evidence type="ECO:0000313" key="1">
    <source>
        <dbReference type="EMBL" id="TNX92840.1"/>
    </source>
</evidence>
<protein>
    <submittedName>
        <fullName evidence="1">Uncharacterized protein</fullName>
    </submittedName>
</protein>
<dbReference type="RefSeq" id="WP_034671302.1">
    <property type="nucleotide sequence ID" value="NZ_CP027365.1"/>
</dbReference>
<gene>
    <name evidence="1" type="ORF">FHY67_04540</name>
</gene>
<organism evidence="1 2">
    <name type="scientific">Acinetobacter radioresistens</name>
    <dbReference type="NCBI Taxonomy" id="40216"/>
    <lineage>
        <taxon>Bacteria</taxon>
        <taxon>Pseudomonadati</taxon>
        <taxon>Pseudomonadota</taxon>
        <taxon>Gammaproteobacteria</taxon>
        <taxon>Moraxellales</taxon>
        <taxon>Moraxellaceae</taxon>
        <taxon>Acinetobacter</taxon>
    </lineage>
</organism>
<dbReference type="EMBL" id="VFBM01000003">
    <property type="protein sequence ID" value="TNX92840.1"/>
    <property type="molecule type" value="Genomic_DNA"/>
</dbReference>
<proteinExistence type="predicted"/>
<comment type="caution">
    <text evidence="1">The sequence shown here is derived from an EMBL/GenBank/DDBJ whole genome shotgun (WGS) entry which is preliminary data.</text>
</comment>
<dbReference type="Proteomes" id="UP000314285">
    <property type="component" value="Unassembled WGS sequence"/>
</dbReference>
<accession>A0A8H2JZR3</accession>
<evidence type="ECO:0000313" key="2">
    <source>
        <dbReference type="Proteomes" id="UP000314285"/>
    </source>
</evidence>
<reference evidence="1 2" key="1">
    <citation type="submission" date="2019-06" db="EMBL/GenBank/DDBJ databases">
        <title>Genome of Acinetobacter radioresistens APH1, a phenol degrading strain.</title>
        <authorList>
            <person name="Liu Y."/>
        </authorList>
    </citation>
    <scope>NUCLEOTIDE SEQUENCE [LARGE SCALE GENOMIC DNA]</scope>
    <source>
        <strain evidence="1 2">APH1</strain>
    </source>
</reference>
<sequence length="403" mass="46932">MEITQYLSPREYRETDKATAELNSFMLELFKDEKKLVIFDKDILLSEYDDSVPKWSKTKRTKKSKVIESTAVTMETPIAEVHALLDSLQERLADNIKDAELYYPINVELFSSVRKIKAVIDWLDLRFTVDPTMCKFYKEPNARSRIKELITKRTGIRHYIAHKDNHITQHDASFTIRLHDIRNKSDLKKITDLLVEEYGAKCETMTIDAIELSLDFYGGDGSAIVIKLHKAMQYPVDARLLRTYKTKWTRRDIPTAPHALYELVENGYNIGMGDHRSDVFCVRAYFKRTDKGGQSLSKDQHRARIEVTLTKLAFTDDTIDLHISNLRKIITCGFKKMQFTKLSKRATLTEKDQYYTQVKPFGKEQEDKLSISRHKRNLPDAIESYAWLNEAKRNAVKDLARKF</sequence>
<dbReference type="AlphaFoldDB" id="A0A8H2JZR3"/>
<name>A0A8H2JZR3_ACIRA</name>